<keyword evidence="10" id="KW-0004">4Fe-4S</keyword>
<evidence type="ECO:0000313" key="23">
    <source>
        <dbReference type="EMBL" id="RKO87340.1"/>
    </source>
</evidence>
<dbReference type="NCBIfam" id="TIGR00170">
    <property type="entry name" value="leuC"/>
    <property type="match status" value="1"/>
</dbReference>
<evidence type="ECO:0000256" key="14">
    <source>
        <dbReference type="ARBA" id="ARBA00023014"/>
    </source>
</evidence>
<dbReference type="Pfam" id="PF00694">
    <property type="entry name" value="Aconitase_C"/>
    <property type="match status" value="1"/>
</dbReference>
<dbReference type="AlphaFoldDB" id="A0A4P9W972"/>
<evidence type="ECO:0000256" key="2">
    <source>
        <dbReference type="ARBA" id="ARBA00001966"/>
    </source>
</evidence>
<dbReference type="Gene3D" id="3.20.19.10">
    <property type="entry name" value="Aconitase, domain 4"/>
    <property type="match status" value="1"/>
</dbReference>
<evidence type="ECO:0000256" key="20">
    <source>
        <dbReference type="SAM" id="MobiDB-lite"/>
    </source>
</evidence>
<keyword evidence="24" id="KW-1185">Reference proteome</keyword>
<dbReference type="CDD" id="cd01577">
    <property type="entry name" value="IPMI_Swivel"/>
    <property type="match status" value="1"/>
</dbReference>
<dbReference type="FunFam" id="3.30.499.10:FF:000006">
    <property type="entry name" value="3-isopropylmalate dehydratase large subunit"/>
    <property type="match status" value="1"/>
</dbReference>
<evidence type="ECO:0000259" key="22">
    <source>
        <dbReference type="Pfam" id="PF00694"/>
    </source>
</evidence>
<dbReference type="HAMAP" id="MF_01026">
    <property type="entry name" value="LeuC_type1"/>
    <property type="match status" value="1"/>
</dbReference>
<evidence type="ECO:0000256" key="17">
    <source>
        <dbReference type="ARBA" id="ARBA00031631"/>
    </source>
</evidence>
<evidence type="ECO:0000256" key="18">
    <source>
        <dbReference type="ARBA" id="ARBA00033368"/>
    </source>
</evidence>
<dbReference type="EC" id="4.2.1.33" evidence="7 19"/>
<dbReference type="NCBIfam" id="NF009116">
    <property type="entry name" value="PRK12466.1"/>
    <property type="match status" value="1"/>
</dbReference>
<evidence type="ECO:0000256" key="19">
    <source>
        <dbReference type="PIRNR" id="PIRNR001418"/>
    </source>
</evidence>
<evidence type="ECO:0000256" key="13">
    <source>
        <dbReference type="ARBA" id="ARBA00023004"/>
    </source>
</evidence>
<evidence type="ECO:0000256" key="10">
    <source>
        <dbReference type="ARBA" id="ARBA00022485"/>
    </source>
</evidence>
<dbReference type="FunFam" id="3.20.19.10:FF:000003">
    <property type="entry name" value="3-isopropylmalate dehydratase small subunit"/>
    <property type="match status" value="1"/>
</dbReference>
<keyword evidence="15 19" id="KW-0456">Lyase</keyword>
<feature type="domain" description="Aconitase/3-isopropylmalate dehydratase large subunit alpha/beta/alpha" evidence="21">
    <location>
        <begin position="11"/>
        <end position="461"/>
    </location>
</feature>
<proteinExistence type="inferred from homology"/>
<comment type="catalytic activity">
    <reaction evidence="1 19">
        <text>(2R,3S)-3-isopropylmalate = (2S)-2-isopropylmalate</text>
        <dbReference type="Rhea" id="RHEA:32287"/>
        <dbReference type="ChEBI" id="CHEBI:1178"/>
        <dbReference type="ChEBI" id="CHEBI:35121"/>
        <dbReference type="EC" id="4.2.1.33"/>
    </reaction>
</comment>
<gene>
    <name evidence="23" type="ORF">BDK51DRAFT_35432</name>
</gene>
<evidence type="ECO:0000259" key="21">
    <source>
        <dbReference type="Pfam" id="PF00330"/>
    </source>
</evidence>
<dbReference type="InterPro" id="IPR033941">
    <property type="entry name" value="IPMI_cat"/>
</dbReference>
<dbReference type="InterPro" id="IPR001030">
    <property type="entry name" value="Acoase/IPM_deHydtase_lsu_aba"/>
</dbReference>
<dbReference type="GO" id="GO:0051539">
    <property type="term" value="F:4 iron, 4 sulfur cluster binding"/>
    <property type="evidence" value="ECO:0007669"/>
    <property type="project" value="UniProtKB-KW"/>
</dbReference>
<evidence type="ECO:0000256" key="16">
    <source>
        <dbReference type="ARBA" id="ARBA00023304"/>
    </source>
</evidence>
<evidence type="ECO:0000256" key="1">
    <source>
        <dbReference type="ARBA" id="ARBA00000491"/>
    </source>
</evidence>
<dbReference type="PANTHER" id="PTHR43822">
    <property type="entry name" value="HOMOACONITASE, MITOCHONDRIAL-RELATED"/>
    <property type="match status" value="1"/>
</dbReference>
<feature type="domain" description="Aconitase A/isopropylmalate dehydratase small subunit swivel" evidence="22">
    <location>
        <begin position="528"/>
        <end position="651"/>
    </location>
</feature>
<protein>
    <recommendedName>
        <fullName evidence="8 19">3-isopropylmalate dehydratase</fullName>
        <ecNumber evidence="7 19">4.2.1.33</ecNumber>
    </recommendedName>
    <alternativeName>
        <fullName evidence="17 19">Alpha-IPM isomerase</fullName>
    </alternativeName>
    <alternativeName>
        <fullName evidence="18 19">Isopropylmalate isomerase</fullName>
    </alternativeName>
</protein>
<evidence type="ECO:0000256" key="5">
    <source>
        <dbReference type="ARBA" id="ARBA00007185"/>
    </source>
</evidence>
<dbReference type="InterPro" id="IPR015931">
    <property type="entry name" value="Acnase/IPM_dHydase_lsu_aba_1/3"/>
</dbReference>
<dbReference type="Pfam" id="PF00330">
    <property type="entry name" value="Aconitase"/>
    <property type="match status" value="1"/>
</dbReference>
<evidence type="ECO:0000256" key="3">
    <source>
        <dbReference type="ARBA" id="ARBA00002695"/>
    </source>
</evidence>
<comment type="cofactor">
    <cofactor evidence="2">
        <name>[4Fe-4S] cluster</name>
        <dbReference type="ChEBI" id="CHEBI:49883"/>
    </cofactor>
</comment>
<keyword evidence="12" id="KW-0479">Metal-binding</keyword>
<evidence type="ECO:0000313" key="24">
    <source>
        <dbReference type="Proteomes" id="UP000269721"/>
    </source>
</evidence>
<organism evidence="23 24">
    <name type="scientific">Blyttiomyces helicus</name>
    <dbReference type="NCBI Taxonomy" id="388810"/>
    <lineage>
        <taxon>Eukaryota</taxon>
        <taxon>Fungi</taxon>
        <taxon>Fungi incertae sedis</taxon>
        <taxon>Chytridiomycota</taxon>
        <taxon>Chytridiomycota incertae sedis</taxon>
        <taxon>Chytridiomycetes</taxon>
        <taxon>Chytridiomycetes incertae sedis</taxon>
        <taxon>Blyttiomyces</taxon>
    </lineage>
</organism>
<dbReference type="HAMAP" id="MF_01031">
    <property type="entry name" value="LeuD_type1"/>
    <property type="match status" value="1"/>
</dbReference>
<evidence type="ECO:0000256" key="4">
    <source>
        <dbReference type="ARBA" id="ARBA00004729"/>
    </source>
</evidence>
<feature type="region of interest" description="Disordered" evidence="20">
    <location>
        <begin position="505"/>
        <end position="526"/>
    </location>
</feature>
<comment type="similarity">
    <text evidence="5 19">Belongs to the aconitase/IPM isomerase family.</text>
</comment>
<comment type="function">
    <text evidence="3 19">Catalyzes the isomerization between 2-isopropylmalate and 3-isopropylmalate, via the formation of 2-isopropylmaleate.</text>
</comment>
<dbReference type="InterPro" id="IPR018136">
    <property type="entry name" value="Aconitase_4Fe-4S_BS"/>
</dbReference>
<dbReference type="InterPro" id="IPR036008">
    <property type="entry name" value="Aconitase_4Fe-4S_dom"/>
</dbReference>
<evidence type="ECO:0000256" key="8">
    <source>
        <dbReference type="ARBA" id="ARBA00014371"/>
    </source>
</evidence>
<evidence type="ECO:0000256" key="9">
    <source>
        <dbReference type="ARBA" id="ARBA00022430"/>
    </source>
</evidence>
<dbReference type="InterPro" id="IPR033940">
    <property type="entry name" value="IPMI_Swivel"/>
</dbReference>
<dbReference type="NCBIfam" id="TIGR00171">
    <property type="entry name" value="leuD"/>
    <property type="match status" value="1"/>
</dbReference>
<sequence>MAPTSPRTLYDKIWEDHVVHSLEDGTSLIFIDRHLVHEVTSPQAFEGLRTAGRPVRRPDCTLATVDHNIPTSSRKSYTTTESFIPEPESRAQCVALEHNVKEFGLAYFGLDDRRQGIVHVVGPEQGFTLPGTTVVCGDSHTSTHGAFGALAFGIGTSEVEHVLATQTLLQKKSKNMAVRVEGRLTPGITSKDLVLHIIGVIGTAGGTGSVIEFCGEAIEALSMESRMSMCNMAIEAGARAGMVAPDDVTFAYLSDRPLAPRKGEEWDRAEQYWRSLRSDPGAKYDVEVVVKAGDVVPTVTWGTSPQDVVAITGTVPDPAKIADPKRRAAIERSLEYMGLEVTIDKVFIGSCTNSRIEDLRAAARVAYGRKVAPNVYAMIVPGSGLVKIQAEAEGLDRVFREAGFDWREAGCSMCLGMNPDQLSPGERCASTSNRNFEGRQGAGGRTHLVSPAMAAAAAVTGKLADIRTLIAPAPAPASGAPTVAIGEETSWKDFVAREADVSVSTTSAAPTSTASAPAPSSPSSSTGMRAFTTLKGIAAPLDMSNVDTDMLIPKQFLKTIKRTGLGVALFNALRYDASTSAEIPTFVLNREPYRHAKIMVSGANFGCGSSREHAPWALDDFGIRCIIAPSFADIFYNNCFKNGMLPVVLPEATVRDLLRDADAGKELEVDLVNQVVRRDGAPDVPFDVEPFRKHCLVNGLDDIGLTLQKEEEIRAFEARRSAAWPWLDGAGYLSGRRPASIKVVPVVEAAKKMDW</sequence>
<dbReference type="PANTHER" id="PTHR43822:SF9">
    <property type="entry name" value="3-ISOPROPYLMALATE DEHYDRATASE"/>
    <property type="match status" value="1"/>
</dbReference>
<comment type="pathway">
    <text evidence="4 19">Amino-acid biosynthesis; L-leucine biosynthesis; L-leucine from 3-methyl-2-oxobutanoate: step 2/4.</text>
</comment>
<dbReference type="GO" id="GO:0046872">
    <property type="term" value="F:metal ion binding"/>
    <property type="evidence" value="ECO:0007669"/>
    <property type="project" value="UniProtKB-KW"/>
</dbReference>
<dbReference type="GO" id="GO:0003861">
    <property type="term" value="F:3-isopropylmalate dehydratase activity"/>
    <property type="evidence" value="ECO:0007669"/>
    <property type="project" value="UniProtKB-EC"/>
</dbReference>
<dbReference type="GO" id="GO:0009098">
    <property type="term" value="P:L-leucine biosynthetic process"/>
    <property type="evidence" value="ECO:0007669"/>
    <property type="project" value="UniProtKB-UniPathway"/>
</dbReference>
<dbReference type="Proteomes" id="UP000269721">
    <property type="component" value="Unassembled WGS sequence"/>
</dbReference>
<dbReference type="InterPro" id="IPR015928">
    <property type="entry name" value="Aconitase/3IPM_dehydase_swvl"/>
</dbReference>
<reference evidence="24" key="1">
    <citation type="journal article" date="2018" name="Nat. Microbiol.">
        <title>Leveraging single-cell genomics to expand the fungal tree of life.</title>
        <authorList>
            <person name="Ahrendt S.R."/>
            <person name="Quandt C.A."/>
            <person name="Ciobanu D."/>
            <person name="Clum A."/>
            <person name="Salamov A."/>
            <person name="Andreopoulos B."/>
            <person name="Cheng J.F."/>
            <person name="Woyke T."/>
            <person name="Pelin A."/>
            <person name="Henrissat B."/>
            <person name="Reynolds N.K."/>
            <person name="Benny G.L."/>
            <person name="Smith M.E."/>
            <person name="James T.Y."/>
            <person name="Grigoriev I.V."/>
        </authorList>
    </citation>
    <scope>NUCLEOTIDE SEQUENCE [LARGE SCALE GENOMIC DNA]</scope>
</reference>
<evidence type="ECO:0000256" key="15">
    <source>
        <dbReference type="ARBA" id="ARBA00023239"/>
    </source>
</evidence>
<keyword evidence="9 19" id="KW-0432">Leucine biosynthesis</keyword>
<dbReference type="OrthoDB" id="2279155at2759"/>
<comment type="subunit">
    <text evidence="6">Monomer.</text>
</comment>
<dbReference type="SUPFAM" id="SSF52016">
    <property type="entry name" value="LeuD/IlvD-like"/>
    <property type="match status" value="1"/>
</dbReference>
<dbReference type="InterPro" id="IPR012235">
    <property type="entry name" value="3-IsopropMal_deHydtase_ssu/lsu"/>
</dbReference>
<dbReference type="NCBIfam" id="NF004016">
    <property type="entry name" value="PRK05478.1"/>
    <property type="match status" value="1"/>
</dbReference>
<dbReference type="EMBL" id="KZ997496">
    <property type="protein sequence ID" value="RKO87340.1"/>
    <property type="molecule type" value="Genomic_DNA"/>
</dbReference>
<dbReference type="PRINTS" id="PR00415">
    <property type="entry name" value="ACONITASE"/>
</dbReference>
<evidence type="ECO:0000256" key="12">
    <source>
        <dbReference type="ARBA" id="ARBA00022723"/>
    </source>
</evidence>
<dbReference type="PROSITE" id="PS00450">
    <property type="entry name" value="ACONITASE_1"/>
    <property type="match status" value="1"/>
</dbReference>
<dbReference type="GO" id="GO:0009316">
    <property type="term" value="C:3-isopropylmalate dehydratase complex"/>
    <property type="evidence" value="ECO:0007669"/>
    <property type="project" value="InterPro"/>
</dbReference>
<dbReference type="InterPro" id="IPR004430">
    <property type="entry name" value="3-IsopropMal_deHydase_lsu"/>
</dbReference>
<dbReference type="UniPathway" id="UPA00048">
    <property type="reaction ID" value="UER00071"/>
</dbReference>
<dbReference type="CDD" id="cd01583">
    <property type="entry name" value="IPMI"/>
    <property type="match status" value="1"/>
</dbReference>
<dbReference type="NCBIfam" id="NF002458">
    <property type="entry name" value="PRK01641.1"/>
    <property type="match status" value="1"/>
</dbReference>
<keyword evidence="11 19" id="KW-0028">Amino-acid biosynthesis</keyword>
<dbReference type="InterPro" id="IPR004431">
    <property type="entry name" value="3-IsopropMal_deHydase_ssu"/>
</dbReference>
<evidence type="ECO:0000256" key="6">
    <source>
        <dbReference type="ARBA" id="ARBA00011245"/>
    </source>
</evidence>
<evidence type="ECO:0000256" key="7">
    <source>
        <dbReference type="ARBA" id="ARBA00011998"/>
    </source>
</evidence>
<dbReference type="PIRSF" id="PIRSF001418">
    <property type="entry name" value="ACN"/>
    <property type="match status" value="1"/>
</dbReference>
<dbReference type="Gene3D" id="3.30.499.10">
    <property type="entry name" value="Aconitase, domain 3"/>
    <property type="match status" value="2"/>
</dbReference>
<dbReference type="FunFam" id="3.30.499.10:FF:000007">
    <property type="entry name" value="3-isopropylmalate dehydratase large subunit"/>
    <property type="match status" value="1"/>
</dbReference>
<dbReference type="InterPro" id="IPR050067">
    <property type="entry name" value="IPM_dehydratase_rel_enz"/>
</dbReference>
<keyword evidence="16 19" id="KW-0100">Branched-chain amino acid biosynthesis</keyword>
<dbReference type="SUPFAM" id="SSF53732">
    <property type="entry name" value="Aconitase iron-sulfur domain"/>
    <property type="match status" value="1"/>
</dbReference>
<dbReference type="InterPro" id="IPR000573">
    <property type="entry name" value="AconitaseA/IPMdHydase_ssu_swvl"/>
</dbReference>
<name>A0A4P9W972_9FUNG</name>
<keyword evidence="14" id="KW-0411">Iron-sulfur</keyword>
<accession>A0A4P9W972</accession>
<dbReference type="PROSITE" id="PS01244">
    <property type="entry name" value="ACONITASE_2"/>
    <property type="match status" value="1"/>
</dbReference>
<evidence type="ECO:0000256" key="11">
    <source>
        <dbReference type="ARBA" id="ARBA00022605"/>
    </source>
</evidence>
<keyword evidence="13" id="KW-0408">Iron</keyword>